<keyword evidence="8" id="KW-0472">Membrane</keyword>
<evidence type="ECO:0000256" key="2">
    <source>
        <dbReference type="ARBA" id="ARBA00022448"/>
    </source>
</evidence>
<accession>A0AAD9P7L8</accession>
<evidence type="ECO:0000256" key="6">
    <source>
        <dbReference type="ARBA" id="ARBA00023053"/>
    </source>
</evidence>
<reference evidence="12" key="1">
    <citation type="journal article" date="2023" name="Mol. Biol. Evol.">
        <title>Third-Generation Sequencing Reveals the Adaptive Role of the Epigenome in Three Deep-Sea Polychaetes.</title>
        <authorList>
            <person name="Perez M."/>
            <person name="Aroh O."/>
            <person name="Sun Y."/>
            <person name="Lan Y."/>
            <person name="Juniper S.K."/>
            <person name="Young C.R."/>
            <person name="Angers B."/>
            <person name="Qian P.Y."/>
        </authorList>
    </citation>
    <scope>NUCLEOTIDE SEQUENCE</scope>
    <source>
        <strain evidence="12">R07B-5</strain>
    </source>
</reference>
<keyword evidence="4 11" id="KW-0812">Transmembrane</keyword>
<dbReference type="AlphaFoldDB" id="A0AAD9P7L8"/>
<evidence type="ECO:0000256" key="8">
    <source>
        <dbReference type="ARBA" id="ARBA00023136"/>
    </source>
</evidence>
<protein>
    <submittedName>
        <fullName evidence="12">Uncharacterized protein</fullName>
    </submittedName>
</protein>
<feature type="non-terminal residue" evidence="12">
    <location>
        <position position="1"/>
    </location>
</feature>
<organism evidence="12 13">
    <name type="scientific">Ridgeia piscesae</name>
    <name type="common">Tubeworm</name>
    <dbReference type="NCBI Taxonomy" id="27915"/>
    <lineage>
        <taxon>Eukaryota</taxon>
        <taxon>Metazoa</taxon>
        <taxon>Spiralia</taxon>
        <taxon>Lophotrochozoa</taxon>
        <taxon>Annelida</taxon>
        <taxon>Polychaeta</taxon>
        <taxon>Sedentaria</taxon>
        <taxon>Canalipalpata</taxon>
        <taxon>Sabellida</taxon>
        <taxon>Siboglinidae</taxon>
        <taxon>Ridgeia</taxon>
    </lineage>
</organism>
<evidence type="ECO:0000256" key="1">
    <source>
        <dbReference type="ARBA" id="ARBA00004141"/>
    </source>
</evidence>
<comment type="caution">
    <text evidence="12">The sequence shown here is derived from an EMBL/GenBank/DDBJ whole genome shotgun (WGS) entry which is preliminary data.</text>
</comment>
<keyword evidence="13" id="KW-1185">Reference proteome</keyword>
<dbReference type="EMBL" id="JAODUO010000101">
    <property type="protein sequence ID" value="KAK2189622.1"/>
    <property type="molecule type" value="Genomic_DNA"/>
</dbReference>
<evidence type="ECO:0000256" key="5">
    <source>
        <dbReference type="ARBA" id="ARBA00022989"/>
    </source>
</evidence>
<evidence type="ECO:0000256" key="11">
    <source>
        <dbReference type="RuleBase" id="RU000679"/>
    </source>
</evidence>
<keyword evidence="10 11" id="KW-0407">Ion channel</keyword>
<dbReference type="Proteomes" id="UP001209878">
    <property type="component" value="Unassembled WGS sequence"/>
</dbReference>
<dbReference type="InterPro" id="IPR001873">
    <property type="entry name" value="ENaC"/>
</dbReference>
<name>A0AAD9P7L8_RIDPI</name>
<evidence type="ECO:0000256" key="7">
    <source>
        <dbReference type="ARBA" id="ARBA00023065"/>
    </source>
</evidence>
<evidence type="ECO:0000256" key="10">
    <source>
        <dbReference type="ARBA" id="ARBA00023303"/>
    </source>
</evidence>
<evidence type="ECO:0000313" key="12">
    <source>
        <dbReference type="EMBL" id="KAK2189622.1"/>
    </source>
</evidence>
<evidence type="ECO:0000256" key="4">
    <source>
        <dbReference type="ARBA" id="ARBA00022692"/>
    </source>
</evidence>
<comment type="subcellular location">
    <subcellularLocation>
        <location evidence="1">Membrane</location>
        <topology evidence="1">Multi-pass membrane protein</topology>
    </subcellularLocation>
</comment>
<gene>
    <name evidence="12" type="ORF">NP493_101g08015</name>
</gene>
<evidence type="ECO:0000313" key="13">
    <source>
        <dbReference type="Proteomes" id="UP001209878"/>
    </source>
</evidence>
<keyword evidence="2 11" id="KW-0813">Transport</keyword>
<sequence length="104" mass="11516">YTKGPHNAAGLKLLLHGQDEIPQVENFGDAIPAGMHVFVAVDVSKEINLPPPHGDCVKGKTLRYFDRHSQAACYGEYRTKFAFEKCVCRNYIMPGFNLGECSSV</sequence>
<keyword evidence="5" id="KW-1133">Transmembrane helix</keyword>
<evidence type="ECO:0000256" key="3">
    <source>
        <dbReference type="ARBA" id="ARBA00022461"/>
    </source>
</evidence>
<evidence type="ECO:0000256" key="9">
    <source>
        <dbReference type="ARBA" id="ARBA00023201"/>
    </source>
</evidence>
<proteinExistence type="inferred from homology"/>
<dbReference type="Gene3D" id="1.10.287.820">
    <property type="entry name" value="Acid-sensing ion channel domain"/>
    <property type="match status" value="1"/>
</dbReference>
<dbReference type="Pfam" id="PF00858">
    <property type="entry name" value="ASC"/>
    <property type="match status" value="1"/>
</dbReference>
<comment type="similarity">
    <text evidence="11">Belongs to the amiloride-sensitive sodium channel (TC 1.A.6) family.</text>
</comment>
<dbReference type="PRINTS" id="PR01078">
    <property type="entry name" value="AMINACHANNEL"/>
</dbReference>
<dbReference type="PANTHER" id="PTHR11690">
    <property type="entry name" value="AMILORIDE-SENSITIVE SODIUM CHANNEL-RELATED"/>
    <property type="match status" value="1"/>
</dbReference>
<dbReference type="GO" id="GO:0005886">
    <property type="term" value="C:plasma membrane"/>
    <property type="evidence" value="ECO:0007669"/>
    <property type="project" value="TreeGrafter"/>
</dbReference>
<keyword evidence="6" id="KW-0915">Sodium</keyword>
<keyword evidence="3 11" id="KW-0894">Sodium channel</keyword>
<keyword evidence="9 11" id="KW-0739">Sodium transport</keyword>
<dbReference type="GO" id="GO:0015280">
    <property type="term" value="F:ligand-gated sodium channel activity"/>
    <property type="evidence" value="ECO:0007669"/>
    <property type="project" value="TreeGrafter"/>
</dbReference>
<keyword evidence="7 11" id="KW-0406">Ion transport</keyword>